<feature type="transmembrane region" description="Helical" evidence="4">
    <location>
        <begin position="130"/>
        <end position="154"/>
    </location>
</feature>
<gene>
    <name evidence="6" type="primary">ynfM_4</name>
    <name evidence="6" type="ORF">GALL_272050</name>
</gene>
<organism evidence="6">
    <name type="scientific">mine drainage metagenome</name>
    <dbReference type="NCBI Taxonomy" id="410659"/>
    <lineage>
        <taxon>unclassified sequences</taxon>
        <taxon>metagenomes</taxon>
        <taxon>ecological metagenomes</taxon>
    </lineage>
</organism>
<evidence type="ECO:0000256" key="2">
    <source>
        <dbReference type="ARBA" id="ARBA00022448"/>
    </source>
</evidence>
<keyword evidence="2" id="KW-0813">Transport</keyword>
<sequence length="393" mass="40561">MRLDKPRAAVTLAGFCAFLGLYAPQVVMPQLAESFHVSEAVAASTVGISTLAVALSAPLSGMLTDRIRRKTTIIAAVLALAVPTLLLVLSADLSQILVWRFLQGLFIPAILSSTVAYISEEWPADQASGVMGYYIAGSALGGFSGRFVTALMAGQFGWKSGSFALGLLTLLCALAIWRWLPGGAARGRNAAGQTSALGALKLHLSNPALLATYAVGFSVLFSMVATFTYVNFHLAAPPFSMSVSALGMIFLVYPIGAAVTPSSGLLIRRFGRRGAMVLALGTSALGLVCTMGGSIALVVAGLALFVTGVFVAQTSATGFVGQTAKVSRTTAVGIYVCCYYLGGSAGAELPGLTVWHSAGWAGCVGLVMAVLLGAGGLAWWAWRPRLPGMAVAE</sequence>
<feature type="domain" description="Major facilitator superfamily (MFS) profile" evidence="5">
    <location>
        <begin position="6"/>
        <end position="387"/>
    </location>
</feature>
<feature type="transmembrane region" description="Helical" evidence="4">
    <location>
        <begin position="97"/>
        <end position="118"/>
    </location>
</feature>
<proteinExistence type="predicted"/>
<comment type="subcellular location">
    <subcellularLocation>
        <location evidence="1">Cell membrane</location>
        <topology evidence="1">Multi-pass membrane protein</topology>
    </subcellularLocation>
</comment>
<feature type="transmembrane region" description="Helical" evidence="4">
    <location>
        <begin position="71"/>
        <end position="91"/>
    </location>
</feature>
<dbReference type="AlphaFoldDB" id="A0A1J5RFI4"/>
<comment type="caution">
    <text evidence="6">The sequence shown here is derived from an EMBL/GenBank/DDBJ whole genome shotgun (WGS) entry which is preliminary data.</text>
</comment>
<keyword evidence="3" id="KW-1003">Cell membrane</keyword>
<evidence type="ECO:0000256" key="4">
    <source>
        <dbReference type="SAM" id="Phobius"/>
    </source>
</evidence>
<dbReference type="SUPFAM" id="SSF103473">
    <property type="entry name" value="MFS general substrate transporter"/>
    <property type="match status" value="1"/>
</dbReference>
<dbReference type="Pfam" id="PF07690">
    <property type="entry name" value="MFS_1"/>
    <property type="match status" value="1"/>
</dbReference>
<evidence type="ECO:0000256" key="1">
    <source>
        <dbReference type="ARBA" id="ARBA00004651"/>
    </source>
</evidence>
<name>A0A1J5RFI4_9ZZZZ</name>
<dbReference type="CDD" id="cd17324">
    <property type="entry name" value="MFS_NepI_like"/>
    <property type="match status" value="1"/>
</dbReference>
<dbReference type="PROSITE" id="PS50850">
    <property type="entry name" value="MFS"/>
    <property type="match status" value="1"/>
</dbReference>
<accession>A0A1J5RFI4</accession>
<dbReference type="GO" id="GO:0022857">
    <property type="term" value="F:transmembrane transporter activity"/>
    <property type="evidence" value="ECO:0007669"/>
    <property type="project" value="InterPro"/>
</dbReference>
<feature type="transmembrane region" description="Helical" evidence="4">
    <location>
        <begin position="278"/>
        <end position="311"/>
    </location>
</feature>
<keyword evidence="4" id="KW-0472">Membrane</keyword>
<protein>
    <submittedName>
        <fullName evidence="6">Inner membrane transport protein YnfM</fullName>
    </submittedName>
</protein>
<keyword evidence="4" id="KW-1133">Transmembrane helix</keyword>
<dbReference type="InterPro" id="IPR011701">
    <property type="entry name" value="MFS"/>
</dbReference>
<dbReference type="InterPro" id="IPR036259">
    <property type="entry name" value="MFS_trans_sf"/>
</dbReference>
<feature type="transmembrane region" description="Helical" evidence="4">
    <location>
        <begin position="160"/>
        <end position="180"/>
    </location>
</feature>
<feature type="transmembrane region" description="Helical" evidence="4">
    <location>
        <begin position="39"/>
        <end position="59"/>
    </location>
</feature>
<feature type="transmembrane region" description="Helical" evidence="4">
    <location>
        <begin position="244"/>
        <end position="266"/>
    </location>
</feature>
<dbReference type="PANTHER" id="PTHR43271">
    <property type="entry name" value="BLL2771 PROTEIN"/>
    <property type="match status" value="1"/>
</dbReference>
<evidence type="ECO:0000313" key="6">
    <source>
        <dbReference type="EMBL" id="OIQ90868.1"/>
    </source>
</evidence>
<keyword evidence="4" id="KW-0812">Transmembrane</keyword>
<dbReference type="Gene3D" id="1.20.1250.20">
    <property type="entry name" value="MFS general substrate transporter like domains"/>
    <property type="match status" value="1"/>
</dbReference>
<dbReference type="EMBL" id="MLJW01000277">
    <property type="protein sequence ID" value="OIQ90868.1"/>
    <property type="molecule type" value="Genomic_DNA"/>
</dbReference>
<feature type="transmembrane region" description="Helical" evidence="4">
    <location>
        <begin position="358"/>
        <end position="382"/>
    </location>
</feature>
<feature type="transmembrane region" description="Helical" evidence="4">
    <location>
        <begin position="210"/>
        <end position="232"/>
    </location>
</feature>
<evidence type="ECO:0000259" key="5">
    <source>
        <dbReference type="PROSITE" id="PS50850"/>
    </source>
</evidence>
<evidence type="ECO:0000256" key="3">
    <source>
        <dbReference type="ARBA" id="ARBA00022475"/>
    </source>
</evidence>
<dbReference type="InterPro" id="IPR020846">
    <property type="entry name" value="MFS_dom"/>
</dbReference>
<dbReference type="PANTHER" id="PTHR43271:SF2">
    <property type="entry name" value="BLL2771 PROTEIN"/>
    <property type="match status" value="1"/>
</dbReference>
<dbReference type="GO" id="GO:0005886">
    <property type="term" value="C:plasma membrane"/>
    <property type="evidence" value="ECO:0007669"/>
    <property type="project" value="UniProtKB-SubCell"/>
</dbReference>
<reference evidence="6" key="1">
    <citation type="submission" date="2016-10" db="EMBL/GenBank/DDBJ databases">
        <title>Sequence of Gallionella enrichment culture.</title>
        <authorList>
            <person name="Poehlein A."/>
            <person name="Muehling M."/>
            <person name="Daniel R."/>
        </authorList>
    </citation>
    <scope>NUCLEOTIDE SEQUENCE</scope>
</reference>